<dbReference type="InterPro" id="IPR044814">
    <property type="entry name" value="Terpene_cyclase_plant_C1"/>
</dbReference>
<dbReference type="InterPro" id="IPR034741">
    <property type="entry name" value="Terpene_cyclase-like_1_C"/>
</dbReference>
<feature type="domain" description="Terpene synthase N-terminal" evidence="5">
    <location>
        <begin position="28"/>
        <end position="192"/>
    </location>
</feature>
<organism evidence="7 8">
    <name type="scientific">Acacia crassicarpa</name>
    <name type="common">northern wattle</name>
    <dbReference type="NCBI Taxonomy" id="499986"/>
    <lineage>
        <taxon>Eukaryota</taxon>
        <taxon>Viridiplantae</taxon>
        <taxon>Streptophyta</taxon>
        <taxon>Embryophyta</taxon>
        <taxon>Tracheophyta</taxon>
        <taxon>Spermatophyta</taxon>
        <taxon>Magnoliopsida</taxon>
        <taxon>eudicotyledons</taxon>
        <taxon>Gunneridae</taxon>
        <taxon>Pentapetalae</taxon>
        <taxon>rosids</taxon>
        <taxon>fabids</taxon>
        <taxon>Fabales</taxon>
        <taxon>Fabaceae</taxon>
        <taxon>Caesalpinioideae</taxon>
        <taxon>mimosoid clade</taxon>
        <taxon>Acacieae</taxon>
        <taxon>Acacia</taxon>
    </lineage>
</organism>
<protein>
    <submittedName>
        <fullName evidence="7">Uncharacterized protein</fullName>
    </submittedName>
</protein>
<evidence type="ECO:0000256" key="3">
    <source>
        <dbReference type="ARBA" id="ARBA00022842"/>
    </source>
</evidence>
<dbReference type="InterPro" id="IPR008949">
    <property type="entry name" value="Isoprenoid_synthase_dom_sf"/>
</dbReference>
<dbReference type="GO" id="GO:0000287">
    <property type="term" value="F:magnesium ion binding"/>
    <property type="evidence" value="ECO:0007669"/>
    <property type="project" value="InterPro"/>
</dbReference>
<evidence type="ECO:0000259" key="6">
    <source>
        <dbReference type="Pfam" id="PF03936"/>
    </source>
</evidence>
<evidence type="ECO:0000256" key="4">
    <source>
        <dbReference type="ARBA" id="ARBA00023239"/>
    </source>
</evidence>
<dbReference type="FunFam" id="1.50.10.130:FF:000001">
    <property type="entry name" value="Isoprene synthase, chloroplastic"/>
    <property type="match status" value="1"/>
</dbReference>
<dbReference type="InterPro" id="IPR036965">
    <property type="entry name" value="Terpene_synth_N_sf"/>
</dbReference>
<dbReference type="GO" id="GO:0009611">
    <property type="term" value="P:response to wounding"/>
    <property type="evidence" value="ECO:0007669"/>
    <property type="project" value="UniProtKB-ARBA"/>
</dbReference>
<dbReference type="AlphaFoldDB" id="A0AAE1N962"/>
<name>A0AAE1N962_9FABA</name>
<dbReference type="GO" id="GO:0016102">
    <property type="term" value="P:diterpenoid biosynthetic process"/>
    <property type="evidence" value="ECO:0007669"/>
    <property type="project" value="InterPro"/>
</dbReference>
<keyword evidence="2" id="KW-0479">Metal-binding</keyword>
<dbReference type="EMBL" id="JAWXYG010000001">
    <property type="protein sequence ID" value="KAK4285102.1"/>
    <property type="molecule type" value="Genomic_DNA"/>
</dbReference>
<dbReference type="Pfam" id="PF03936">
    <property type="entry name" value="Terpene_synth_C"/>
    <property type="match status" value="1"/>
</dbReference>
<dbReference type="PANTHER" id="PTHR31225">
    <property type="entry name" value="OS04G0344100 PROTEIN-RELATED"/>
    <property type="match status" value="1"/>
</dbReference>
<dbReference type="Gene3D" id="1.50.10.130">
    <property type="entry name" value="Terpene synthase, N-terminal domain"/>
    <property type="match status" value="1"/>
</dbReference>
<dbReference type="Gene3D" id="1.10.600.10">
    <property type="entry name" value="Farnesyl Diphosphate Synthase"/>
    <property type="match status" value="1"/>
</dbReference>
<comment type="caution">
    <text evidence="7">The sequence shown here is derived from an EMBL/GenBank/DDBJ whole genome shotgun (WGS) entry which is preliminary data.</text>
</comment>
<dbReference type="SUPFAM" id="SSF48239">
    <property type="entry name" value="Terpenoid cyclases/Protein prenyltransferases"/>
    <property type="match status" value="1"/>
</dbReference>
<proteinExistence type="predicted"/>
<feature type="domain" description="Terpene synthase metal-binding" evidence="6">
    <location>
        <begin position="263"/>
        <end position="504"/>
    </location>
</feature>
<evidence type="ECO:0000313" key="8">
    <source>
        <dbReference type="Proteomes" id="UP001293593"/>
    </source>
</evidence>
<keyword evidence="3" id="KW-0460">Magnesium</keyword>
<dbReference type="GO" id="GO:0080027">
    <property type="term" value="P:response to herbivore"/>
    <property type="evidence" value="ECO:0007669"/>
    <property type="project" value="UniProtKB-ARBA"/>
</dbReference>
<dbReference type="Proteomes" id="UP001293593">
    <property type="component" value="Unassembled WGS sequence"/>
</dbReference>
<evidence type="ECO:0000313" key="7">
    <source>
        <dbReference type="EMBL" id="KAK4285102.1"/>
    </source>
</evidence>
<reference evidence="7" key="1">
    <citation type="submission" date="2023-10" db="EMBL/GenBank/DDBJ databases">
        <title>Chromosome-level genome of the transformable northern wattle, Acacia crassicarpa.</title>
        <authorList>
            <person name="Massaro I."/>
            <person name="Sinha N.R."/>
            <person name="Poethig S."/>
            <person name="Leichty A.R."/>
        </authorList>
    </citation>
    <scope>NUCLEOTIDE SEQUENCE</scope>
    <source>
        <strain evidence="7">Acra3RX</strain>
        <tissue evidence="7">Leaf</tissue>
    </source>
</reference>
<evidence type="ECO:0000256" key="2">
    <source>
        <dbReference type="ARBA" id="ARBA00022723"/>
    </source>
</evidence>
<sequence>MSIVAPSNTEIKATSKLGRQYADYQPSLWNDYFLKYASDSLEVDDEMKKTIETLKEEVRKILVSMKEPIKKAEVIESIQCLGLSYHFEPEIDEMLKQIHNGYVENNKISHIEDLHSLALLFKLLRQHGYRVPPDVFNKFKDEKGNFRETLTSDVEGMITLYEACYMSIHGEDILDQALTFTTNHLRSITIHESSSFVAAKLNNVLKQCTYRGTPRLEARKYLSIYHLHPSCNEVLLTLAKLDFNALQKLHQKEIGNLCKWWNSLDVPRNLPYTRNRLVESYFWSLAACSEPQYSKGRSITTKAICLITMIDDTFDIYGTINELELFTSAIERWDISCMDDLPGYMKLIYKEIWNMFGEIDDEVKGQEGRSSYNVDYLIKDFKSIVEAFMAEARWLDRNKIPTVEEYLNVSTVTICTALMSMSHFICMGDIFVTEDIFKWARSQPKIIQATNVIGRLMNDIVSREFEQKKEHVASSVECCMKEQGVTRLEAVDELRKMIKSAWKDINEECLKPTRVPIPFLKIVLNFARSFNVIYRDADTYTHSEGTMKEFISQLFVDPISI</sequence>
<dbReference type="PANTHER" id="PTHR31225:SF221">
    <property type="entry name" value="(-)-GERMACRENE D SYNTHASE"/>
    <property type="match status" value="1"/>
</dbReference>
<dbReference type="InterPro" id="IPR008930">
    <property type="entry name" value="Terpenoid_cyclase/PrenylTrfase"/>
</dbReference>
<dbReference type="Pfam" id="PF01397">
    <property type="entry name" value="Terpene_synth"/>
    <property type="match status" value="1"/>
</dbReference>
<accession>A0AAE1N962</accession>
<dbReference type="GO" id="GO:0010333">
    <property type="term" value="F:terpene synthase activity"/>
    <property type="evidence" value="ECO:0007669"/>
    <property type="project" value="InterPro"/>
</dbReference>
<dbReference type="InterPro" id="IPR001906">
    <property type="entry name" value="Terpene_synth_N"/>
</dbReference>
<evidence type="ECO:0000256" key="1">
    <source>
        <dbReference type="ARBA" id="ARBA00001946"/>
    </source>
</evidence>
<dbReference type="FunFam" id="1.10.600.10:FF:000007">
    <property type="entry name" value="Isoprene synthase, chloroplastic"/>
    <property type="match status" value="1"/>
</dbReference>
<comment type="cofactor">
    <cofactor evidence="1">
        <name>Mg(2+)</name>
        <dbReference type="ChEBI" id="CHEBI:18420"/>
    </cofactor>
</comment>
<dbReference type="SUPFAM" id="SSF48576">
    <property type="entry name" value="Terpenoid synthases"/>
    <property type="match status" value="1"/>
</dbReference>
<dbReference type="SFLD" id="SFLDG01019">
    <property type="entry name" value="Terpene_Cyclase_Like_1_C_Termi"/>
    <property type="match status" value="1"/>
</dbReference>
<dbReference type="InterPro" id="IPR050148">
    <property type="entry name" value="Terpene_synthase-like"/>
</dbReference>
<dbReference type="CDD" id="cd00684">
    <property type="entry name" value="Terpene_cyclase_plant_C1"/>
    <property type="match status" value="1"/>
</dbReference>
<gene>
    <name evidence="7" type="ORF">QN277_001844</name>
</gene>
<dbReference type="SFLD" id="SFLDS00005">
    <property type="entry name" value="Isoprenoid_Synthase_Type_I"/>
    <property type="match status" value="1"/>
</dbReference>
<keyword evidence="8" id="KW-1185">Reference proteome</keyword>
<evidence type="ECO:0000259" key="5">
    <source>
        <dbReference type="Pfam" id="PF01397"/>
    </source>
</evidence>
<dbReference type="InterPro" id="IPR005630">
    <property type="entry name" value="Terpene_synthase_metal-bd"/>
</dbReference>
<keyword evidence="4" id="KW-0456">Lyase</keyword>